<evidence type="ECO:0000256" key="13">
    <source>
        <dbReference type="PROSITE-ProRule" id="PRU00339"/>
    </source>
</evidence>
<evidence type="ECO:0000256" key="8">
    <source>
        <dbReference type="ARBA" id="ARBA00023012"/>
    </source>
</evidence>
<dbReference type="SMART" id="SM00387">
    <property type="entry name" value="HATPase_c"/>
    <property type="match status" value="1"/>
</dbReference>
<dbReference type="CDD" id="cd00082">
    <property type="entry name" value="HisKA"/>
    <property type="match status" value="1"/>
</dbReference>
<keyword evidence="13" id="KW-0802">TPR repeat</keyword>
<proteinExistence type="predicted"/>
<dbReference type="AlphaFoldDB" id="A0A0U2JJJ6"/>
<dbReference type="InterPro" id="IPR003661">
    <property type="entry name" value="HisK_dim/P_dom"/>
</dbReference>
<dbReference type="SMART" id="SM00073">
    <property type="entry name" value="HPT"/>
    <property type="match status" value="1"/>
</dbReference>
<dbReference type="Gene3D" id="3.30.565.10">
    <property type="entry name" value="Histidine kinase-like ATPase, C-terminal domain"/>
    <property type="match status" value="1"/>
</dbReference>
<keyword evidence="6" id="KW-0418">Kinase</keyword>
<dbReference type="CDD" id="cd16922">
    <property type="entry name" value="HATPase_EvgS-ArcB-TorS-like"/>
    <property type="match status" value="1"/>
</dbReference>
<evidence type="ECO:0000256" key="6">
    <source>
        <dbReference type="ARBA" id="ARBA00022777"/>
    </source>
</evidence>
<dbReference type="InterPro" id="IPR036097">
    <property type="entry name" value="HisK_dim/P_sf"/>
</dbReference>
<dbReference type="InterPro" id="IPR036890">
    <property type="entry name" value="HATPase_C_sf"/>
</dbReference>
<feature type="domain" description="Response regulatory" evidence="17">
    <location>
        <begin position="686"/>
        <end position="801"/>
    </location>
</feature>
<evidence type="ECO:0000256" key="2">
    <source>
        <dbReference type="ARBA" id="ARBA00012438"/>
    </source>
</evidence>
<dbReference type="SUPFAM" id="SSF47226">
    <property type="entry name" value="Histidine-containing phosphotransfer domain, HPT domain"/>
    <property type="match status" value="1"/>
</dbReference>
<dbReference type="PROSITE" id="PS50109">
    <property type="entry name" value="HIS_KIN"/>
    <property type="match status" value="1"/>
</dbReference>
<dbReference type="InterPro" id="IPR011006">
    <property type="entry name" value="CheY-like_superfamily"/>
</dbReference>
<accession>A0A0U2JJJ6</accession>
<comment type="catalytic activity">
    <reaction evidence="1">
        <text>ATP + protein L-histidine = ADP + protein N-phospho-L-histidine.</text>
        <dbReference type="EC" id="2.7.13.3"/>
    </reaction>
</comment>
<evidence type="ECO:0000256" key="5">
    <source>
        <dbReference type="ARBA" id="ARBA00022741"/>
    </source>
</evidence>
<feature type="domain" description="Histidine kinase" evidence="16">
    <location>
        <begin position="438"/>
        <end position="660"/>
    </location>
</feature>
<dbReference type="Pfam" id="PF13424">
    <property type="entry name" value="TPR_12"/>
    <property type="match status" value="1"/>
</dbReference>
<comment type="subunit">
    <text evidence="9">At low DSF concentrations, interacts with RpfF.</text>
</comment>
<evidence type="ECO:0000256" key="11">
    <source>
        <dbReference type="PROSITE-ProRule" id="PRU00110"/>
    </source>
</evidence>
<dbReference type="KEGG" id="lal:AT746_16385"/>
<evidence type="ECO:0000259" key="17">
    <source>
        <dbReference type="PROSITE" id="PS50110"/>
    </source>
</evidence>
<dbReference type="SUPFAM" id="SSF47384">
    <property type="entry name" value="Homodimeric domain of signal transducing histidine kinase"/>
    <property type="match status" value="1"/>
</dbReference>
<feature type="region of interest" description="Disordered" evidence="15">
    <location>
        <begin position="1"/>
        <end position="29"/>
    </location>
</feature>
<dbReference type="GO" id="GO:0005886">
    <property type="term" value="C:plasma membrane"/>
    <property type="evidence" value="ECO:0007669"/>
    <property type="project" value="UniProtKB-SubCell"/>
</dbReference>
<feature type="coiled-coil region" evidence="14">
    <location>
        <begin position="404"/>
        <end position="438"/>
    </location>
</feature>
<evidence type="ECO:0000256" key="12">
    <source>
        <dbReference type="PROSITE-ProRule" id="PRU00169"/>
    </source>
</evidence>
<evidence type="ECO:0000256" key="15">
    <source>
        <dbReference type="SAM" id="MobiDB-lite"/>
    </source>
</evidence>
<evidence type="ECO:0000256" key="9">
    <source>
        <dbReference type="ARBA" id="ARBA00064003"/>
    </source>
</evidence>
<feature type="region of interest" description="Disordered" evidence="15">
    <location>
        <begin position="1027"/>
        <end position="1048"/>
    </location>
</feature>
<dbReference type="Gene3D" id="3.40.50.2300">
    <property type="match status" value="1"/>
</dbReference>
<dbReference type="Gene3D" id="1.20.120.160">
    <property type="entry name" value="HPT domain"/>
    <property type="match status" value="1"/>
</dbReference>
<dbReference type="Pfam" id="PF01627">
    <property type="entry name" value="Hpt"/>
    <property type="match status" value="1"/>
</dbReference>
<dbReference type="EMBL" id="CP013650">
    <property type="protein sequence ID" value="ALS99686.1"/>
    <property type="molecule type" value="Genomic_DNA"/>
</dbReference>
<dbReference type="STRING" id="1526571.AT746_16385"/>
<dbReference type="SMART" id="SM00028">
    <property type="entry name" value="TPR"/>
    <property type="match status" value="7"/>
</dbReference>
<dbReference type="InterPro" id="IPR019734">
    <property type="entry name" value="TPR_rpt"/>
</dbReference>
<dbReference type="FunFam" id="1.10.287.130:FF:000002">
    <property type="entry name" value="Two-component osmosensing histidine kinase"/>
    <property type="match status" value="1"/>
</dbReference>
<dbReference type="SMART" id="SM00388">
    <property type="entry name" value="HisKA"/>
    <property type="match status" value="1"/>
</dbReference>
<dbReference type="OrthoDB" id="9810730at2"/>
<feature type="modified residue" description="4-aspartylphosphate" evidence="12">
    <location>
        <position position="735"/>
    </location>
</feature>
<dbReference type="Gene3D" id="1.10.287.130">
    <property type="match status" value="1"/>
</dbReference>
<dbReference type="PROSITE" id="PS50110">
    <property type="entry name" value="RESPONSE_REGULATORY"/>
    <property type="match status" value="1"/>
</dbReference>
<keyword evidence="4" id="KW-0808">Transferase</keyword>
<evidence type="ECO:0000256" key="10">
    <source>
        <dbReference type="ARBA" id="ARBA00068150"/>
    </source>
</evidence>
<dbReference type="RefSeq" id="WP_062482514.1">
    <property type="nucleotide sequence ID" value="NZ_CP013650.1"/>
</dbReference>
<feature type="modified residue" description="Phosphohistidine" evidence="11">
    <location>
        <position position="896"/>
    </location>
</feature>
<gene>
    <name evidence="19" type="ORF">AT746_16385</name>
</gene>
<dbReference type="PANTHER" id="PTHR45339:SF3">
    <property type="entry name" value="HISTIDINE KINASE"/>
    <property type="match status" value="1"/>
</dbReference>
<dbReference type="SUPFAM" id="SSF55874">
    <property type="entry name" value="ATPase domain of HSP90 chaperone/DNA topoisomerase II/histidine kinase"/>
    <property type="match status" value="1"/>
</dbReference>
<dbReference type="InterPro" id="IPR004358">
    <property type="entry name" value="Sig_transdc_His_kin-like_C"/>
</dbReference>
<dbReference type="InterPro" id="IPR011990">
    <property type="entry name" value="TPR-like_helical_dom_sf"/>
</dbReference>
<dbReference type="InterPro" id="IPR008207">
    <property type="entry name" value="Sig_transdc_His_kin_Hpt_dom"/>
</dbReference>
<evidence type="ECO:0000259" key="16">
    <source>
        <dbReference type="PROSITE" id="PS50109"/>
    </source>
</evidence>
<name>A0A0U2JJJ6_9ALTE</name>
<evidence type="ECO:0000256" key="14">
    <source>
        <dbReference type="SAM" id="Coils"/>
    </source>
</evidence>
<dbReference type="InterPro" id="IPR005467">
    <property type="entry name" value="His_kinase_dom"/>
</dbReference>
<sequence length="1048" mass="115844">MPAAGAQSPDNNPAPGSASQQSVGGNWFAERTEQLARNQPEDALTLAQQALAFFADNPDPQAHGRVLNASAYALYFMGRYGESMQHARDAELLAEQHQLSEVRARGLMLQGNVLQSIGEYPRAITKYQQAAGYYREAGNQLYEGYCYNNMANTYKNAGQLQTALEYYQQYRLLSAEQDNLASAEKGTGEVFLELGDVEKATRYFKNALTLYREDRDNLGVAMASNALGEALLAKEDITGAIALFDRAIELSVQNNLQYTLFSSLVLKSSALSRQGEMEQALELLLQARQTAQDMGSKANLSKVEYHLADIYEKNNQLQPAINALKSAQQLQQEYLSARSATQLSVMQALFDSETKAAQIEQLEQQNQLLQLEQKVSHQNTQNARLMAAMLFGALGLITLWAVHIFRERQRLSRLAEELKQARQQAESAAQTKAAFLANMSHEIRTPINAVMGLSRLALDTGSVQEKKDHLNKILDAGNTLLRLVDDILDFSRIEAGKLHIDHIAMEPKRVLQSAINMNAVQAHDKGLSLINDIDTAMPARMMGDPWRTQQILVNLISNAVKFTSQGHITVSARKSNQSGDSRPMVLFSVSDTGIGMSKEQQQRLFQSFTQGDDSITRQYGGTGLGLAISKQLCELMGGEIWVHSEVGKGSTFSFTLPLNQPLDDSATAPQPERAITPAPPDFSGYALLLVDDNSINCEVAKGMLSKTGIVVDVATNGLQALEKLQQQPYDLILMDIQMPGLDGLSATQRIRGELKLETPVIAMTAHAMASDKNKSLQAGMDDHLAKPIEPAELYAVMQRHLPAQTSNRDNPLLTEHPNQQELTASGTDVQSDEMLLAILEDIKVLNTEKALQRLAGNTALYIKLIRSFCRDQRHTSARIKRMLAGDDQKGLFRAIHSLKSSFAYIGAFEQSQSCMVLEDKLQQQQHCGDSIATLCRQLDALLEALGPFCSETGSQKGRLKQADLSNELVAIIPMLEQSDLSAQERLAALQTDFDDSTLTEQFDQLMRFTHEVEFEKAARLARRILSRLQPGEQTADNQADNNHNDKPQ</sequence>
<feature type="coiled-coil region" evidence="14">
    <location>
        <begin position="352"/>
        <end position="379"/>
    </location>
</feature>
<dbReference type="Pfam" id="PF02518">
    <property type="entry name" value="HATPase_c"/>
    <property type="match status" value="1"/>
</dbReference>
<dbReference type="SUPFAM" id="SSF48452">
    <property type="entry name" value="TPR-like"/>
    <property type="match status" value="1"/>
</dbReference>
<keyword evidence="3 12" id="KW-0597">Phosphoprotein</keyword>
<dbReference type="FunFam" id="3.30.565.10:FF:000010">
    <property type="entry name" value="Sensor histidine kinase RcsC"/>
    <property type="match status" value="1"/>
</dbReference>
<evidence type="ECO:0000256" key="1">
    <source>
        <dbReference type="ARBA" id="ARBA00000085"/>
    </source>
</evidence>
<keyword evidence="5" id="KW-0547">Nucleotide-binding</keyword>
<evidence type="ECO:0000256" key="4">
    <source>
        <dbReference type="ARBA" id="ARBA00022679"/>
    </source>
</evidence>
<keyword evidence="8" id="KW-0902">Two-component regulatory system</keyword>
<keyword evidence="20" id="KW-1185">Reference proteome</keyword>
<evidence type="ECO:0000256" key="7">
    <source>
        <dbReference type="ARBA" id="ARBA00022840"/>
    </source>
</evidence>
<organism evidence="19 20">
    <name type="scientific">Lacimicrobium alkaliphilum</name>
    <dbReference type="NCBI Taxonomy" id="1526571"/>
    <lineage>
        <taxon>Bacteria</taxon>
        <taxon>Pseudomonadati</taxon>
        <taxon>Pseudomonadota</taxon>
        <taxon>Gammaproteobacteria</taxon>
        <taxon>Alteromonadales</taxon>
        <taxon>Alteromonadaceae</taxon>
        <taxon>Lacimicrobium</taxon>
    </lineage>
</organism>
<dbReference type="Pfam" id="PF00512">
    <property type="entry name" value="HisKA"/>
    <property type="match status" value="1"/>
</dbReference>
<dbReference type="Proteomes" id="UP000068447">
    <property type="component" value="Chromosome"/>
</dbReference>
<dbReference type="Pfam" id="PF00072">
    <property type="entry name" value="Response_reg"/>
    <property type="match status" value="1"/>
</dbReference>
<feature type="compositionally biased region" description="Polar residues" evidence="15">
    <location>
        <begin position="1031"/>
        <end position="1041"/>
    </location>
</feature>
<dbReference type="PANTHER" id="PTHR45339">
    <property type="entry name" value="HYBRID SIGNAL TRANSDUCTION HISTIDINE KINASE J"/>
    <property type="match status" value="1"/>
</dbReference>
<feature type="repeat" description="TPR" evidence="13">
    <location>
        <begin position="181"/>
        <end position="214"/>
    </location>
</feature>
<dbReference type="EC" id="2.7.13.3" evidence="2"/>
<dbReference type="PROSITE" id="PS50005">
    <property type="entry name" value="TPR"/>
    <property type="match status" value="2"/>
</dbReference>
<dbReference type="Gene3D" id="1.25.40.10">
    <property type="entry name" value="Tetratricopeptide repeat domain"/>
    <property type="match status" value="2"/>
</dbReference>
<dbReference type="CDD" id="cd17546">
    <property type="entry name" value="REC_hyHK_CKI1_RcsC-like"/>
    <property type="match status" value="1"/>
</dbReference>
<keyword evidence="14" id="KW-0175">Coiled coil</keyword>
<dbReference type="InterPro" id="IPR003594">
    <property type="entry name" value="HATPase_dom"/>
</dbReference>
<dbReference type="PROSITE" id="PS50894">
    <property type="entry name" value="HPT"/>
    <property type="match status" value="1"/>
</dbReference>
<protein>
    <recommendedName>
        <fullName evidence="10">Sensory/regulatory protein RpfC</fullName>
        <ecNumber evidence="2">2.7.13.3</ecNumber>
    </recommendedName>
</protein>
<evidence type="ECO:0000259" key="18">
    <source>
        <dbReference type="PROSITE" id="PS50894"/>
    </source>
</evidence>
<dbReference type="InterPro" id="IPR036641">
    <property type="entry name" value="HPT_dom_sf"/>
</dbReference>
<dbReference type="CDD" id="cd00088">
    <property type="entry name" value="HPT"/>
    <property type="match status" value="1"/>
</dbReference>
<feature type="domain" description="HPt" evidence="18">
    <location>
        <begin position="857"/>
        <end position="948"/>
    </location>
</feature>
<keyword evidence="7" id="KW-0067">ATP-binding</keyword>
<evidence type="ECO:0000256" key="3">
    <source>
        <dbReference type="ARBA" id="ARBA00022553"/>
    </source>
</evidence>
<dbReference type="InterPro" id="IPR001789">
    <property type="entry name" value="Sig_transdc_resp-reg_receiver"/>
</dbReference>
<dbReference type="GO" id="GO:0005524">
    <property type="term" value="F:ATP binding"/>
    <property type="evidence" value="ECO:0007669"/>
    <property type="project" value="UniProtKB-KW"/>
</dbReference>
<dbReference type="GO" id="GO:0000155">
    <property type="term" value="F:phosphorelay sensor kinase activity"/>
    <property type="evidence" value="ECO:0007669"/>
    <property type="project" value="InterPro"/>
</dbReference>
<dbReference type="SUPFAM" id="SSF52172">
    <property type="entry name" value="CheY-like"/>
    <property type="match status" value="1"/>
</dbReference>
<dbReference type="SMART" id="SM00448">
    <property type="entry name" value="REC"/>
    <property type="match status" value="1"/>
</dbReference>
<reference evidence="19 20" key="1">
    <citation type="submission" date="2015-12" db="EMBL/GenBank/DDBJ databases">
        <title>Complete genome of Lacimicrobium alkaliphilum KCTC 32984.</title>
        <authorList>
            <person name="Kim S.-G."/>
            <person name="Lee Y.-J."/>
        </authorList>
    </citation>
    <scope>NUCLEOTIDE SEQUENCE [LARGE SCALE GENOMIC DNA]</scope>
    <source>
        <strain evidence="19 20">YelD216</strain>
    </source>
</reference>
<evidence type="ECO:0000313" key="19">
    <source>
        <dbReference type="EMBL" id="ALS99686.1"/>
    </source>
</evidence>
<feature type="repeat" description="TPR" evidence="13">
    <location>
        <begin position="221"/>
        <end position="254"/>
    </location>
</feature>
<dbReference type="PRINTS" id="PR00344">
    <property type="entry name" value="BCTRLSENSOR"/>
</dbReference>
<evidence type="ECO:0000313" key="20">
    <source>
        <dbReference type="Proteomes" id="UP000068447"/>
    </source>
</evidence>